<dbReference type="STRING" id="465820.NS263_09240"/>
<gene>
    <name evidence="12" type="ORF">NS359_10225</name>
</gene>
<feature type="transmembrane region" description="Helical" evidence="10">
    <location>
        <begin position="359"/>
        <end position="381"/>
    </location>
</feature>
<evidence type="ECO:0000313" key="12">
    <source>
        <dbReference type="EMBL" id="KTR51467.1"/>
    </source>
</evidence>
<reference evidence="12 13" key="1">
    <citation type="journal article" date="2016" name="Front. Microbiol.">
        <title>Genomic Resource of Rice Seed Associated Bacteria.</title>
        <authorList>
            <person name="Midha S."/>
            <person name="Bansal K."/>
            <person name="Sharma S."/>
            <person name="Kumar N."/>
            <person name="Patil P.P."/>
            <person name="Chaudhry V."/>
            <person name="Patil P.B."/>
        </authorList>
    </citation>
    <scope>NUCLEOTIDE SEQUENCE [LARGE SCALE GENOMIC DNA]</scope>
    <source>
        <strain evidence="12 13">NS359</strain>
    </source>
</reference>
<dbReference type="InterPro" id="IPR004680">
    <property type="entry name" value="Cit_transptr-like_dom"/>
</dbReference>
<feature type="transmembrane region" description="Helical" evidence="10">
    <location>
        <begin position="6"/>
        <end position="23"/>
    </location>
</feature>
<keyword evidence="6 10" id="KW-0812">Transmembrane</keyword>
<feature type="transmembrane region" description="Helical" evidence="10">
    <location>
        <begin position="323"/>
        <end position="347"/>
    </location>
</feature>
<evidence type="ECO:0000256" key="10">
    <source>
        <dbReference type="SAM" id="Phobius"/>
    </source>
</evidence>
<comment type="subcellular location">
    <subcellularLocation>
        <location evidence="1">Cell membrane</location>
        <topology evidence="1">Multi-pass membrane protein</topology>
    </subcellularLocation>
</comment>
<dbReference type="EMBL" id="LDRC01000053">
    <property type="protein sequence ID" value="KTR51467.1"/>
    <property type="molecule type" value="Genomic_DNA"/>
</dbReference>
<dbReference type="Proteomes" id="UP000072763">
    <property type="component" value="Unassembled WGS sequence"/>
</dbReference>
<evidence type="ECO:0000259" key="11">
    <source>
        <dbReference type="Pfam" id="PF03600"/>
    </source>
</evidence>
<dbReference type="PANTHER" id="PTHR43302:SF5">
    <property type="entry name" value="TRANSPORTER ARSB-RELATED"/>
    <property type="match status" value="1"/>
</dbReference>
<evidence type="ECO:0000256" key="6">
    <source>
        <dbReference type="ARBA" id="ARBA00022692"/>
    </source>
</evidence>
<dbReference type="PRINTS" id="PR00758">
    <property type="entry name" value="ARSENICPUMP"/>
</dbReference>
<evidence type="ECO:0000256" key="8">
    <source>
        <dbReference type="ARBA" id="ARBA00022989"/>
    </source>
</evidence>
<keyword evidence="5" id="KW-1003">Cell membrane</keyword>
<feature type="transmembrane region" description="Helical" evidence="10">
    <location>
        <begin position="288"/>
        <end position="311"/>
    </location>
</feature>
<comment type="similarity">
    <text evidence="3">Belongs to the CitM (TC 2.A.11) transporter family.</text>
</comment>
<dbReference type="AlphaFoldDB" id="A0A147DQ76"/>
<protein>
    <submittedName>
        <fullName evidence="12">Arsenic transporter</fullName>
    </submittedName>
</protein>
<dbReference type="OrthoDB" id="9774335at2"/>
<organism evidence="12 13">
    <name type="scientific">Curtobacterium oceanosedimentum</name>
    <dbReference type="NCBI Taxonomy" id="465820"/>
    <lineage>
        <taxon>Bacteria</taxon>
        <taxon>Bacillati</taxon>
        <taxon>Actinomycetota</taxon>
        <taxon>Actinomycetes</taxon>
        <taxon>Micrococcales</taxon>
        <taxon>Microbacteriaceae</taxon>
        <taxon>Curtobacterium</taxon>
    </lineage>
</organism>
<dbReference type="GO" id="GO:0005886">
    <property type="term" value="C:plasma membrane"/>
    <property type="evidence" value="ECO:0007669"/>
    <property type="project" value="UniProtKB-SubCell"/>
</dbReference>
<feature type="domain" description="Citrate transporter-like" evidence="11">
    <location>
        <begin position="9"/>
        <end position="316"/>
    </location>
</feature>
<evidence type="ECO:0000256" key="4">
    <source>
        <dbReference type="ARBA" id="ARBA00022448"/>
    </source>
</evidence>
<dbReference type="PANTHER" id="PTHR43302">
    <property type="entry name" value="TRANSPORTER ARSB-RELATED"/>
    <property type="match status" value="1"/>
</dbReference>
<dbReference type="Pfam" id="PF03600">
    <property type="entry name" value="CitMHS"/>
    <property type="match status" value="1"/>
</dbReference>
<evidence type="ECO:0000256" key="5">
    <source>
        <dbReference type="ARBA" id="ARBA00022475"/>
    </source>
</evidence>
<feature type="transmembrane region" description="Helical" evidence="10">
    <location>
        <begin position="117"/>
        <end position="135"/>
    </location>
</feature>
<evidence type="ECO:0000256" key="7">
    <source>
        <dbReference type="ARBA" id="ARBA00022849"/>
    </source>
</evidence>
<evidence type="ECO:0000256" key="1">
    <source>
        <dbReference type="ARBA" id="ARBA00004651"/>
    </source>
</evidence>
<feature type="transmembrane region" description="Helical" evidence="10">
    <location>
        <begin position="220"/>
        <end position="237"/>
    </location>
</feature>
<feature type="transmembrane region" description="Helical" evidence="10">
    <location>
        <begin position="76"/>
        <end position="105"/>
    </location>
</feature>
<keyword evidence="7" id="KW-0059">Arsenical resistance</keyword>
<name>A0A147DQ76_9MICO</name>
<evidence type="ECO:0000256" key="3">
    <source>
        <dbReference type="ARBA" id="ARBA00009843"/>
    </source>
</evidence>
<sequence>MRQAVIGGVLLVVGAVCVALGLLPLSDLGVLADRVVPVLAFVLGLTIVSELAADAGVFDRLADVAARIGGGRTIGLWAAVVVLAVVCTVFLSIDTTAVLLTPIVITLARRVGLPPMPFALTTVWLANTASLLLPVSNLTNLLAVDKIGLDGPIPFAGLMVWAALAGVVVPCAVLLVVFRGRLFGRYTPVDVRRPRDPLFFWAASAVLVLLVVALTAGVTVWIAALVAAALLVVVAAFRAPSELRPSRVPWSTLVFAAGLFVVVETLHTTGLTDPIVHALSGGTDTGSLLLLGGAGGVAANVIDNLPAYLVLEPAAGHEALRYAALLVGVNAGCLITPWASLATLLWHARLSAEGVHLSWGRYMALGCIAAPLTVVAGVLALQL</sequence>
<evidence type="ECO:0000256" key="2">
    <source>
        <dbReference type="ARBA" id="ARBA00006433"/>
    </source>
</evidence>
<feature type="transmembrane region" description="Helical" evidence="10">
    <location>
        <begin position="249"/>
        <end position="268"/>
    </location>
</feature>
<evidence type="ECO:0000256" key="9">
    <source>
        <dbReference type="ARBA" id="ARBA00023136"/>
    </source>
</evidence>
<keyword evidence="4" id="KW-0813">Transport</keyword>
<dbReference type="GO" id="GO:0046685">
    <property type="term" value="P:response to arsenic-containing substance"/>
    <property type="evidence" value="ECO:0007669"/>
    <property type="project" value="UniProtKB-KW"/>
</dbReference>
<keyword evidence="8 10" id="KW-1133">Transmembrane helix</keyword>
<dbReference type="InterPro" id="IPR000802">
    <property type="entry name" value="Arsenical_pump_ArsB"/>
</dbReference>
<comment type="similarity">
    <text evidence="2">Belongs to the ArsB family.</text>
</comment>
<dbReference type="GO" id="GO:0015105">
    <property type="term" value="F:arsenite transmembrane transporter activity"/>
    <property type="evidence" value="ECO:0007669"/>
    <property type="project" value="InterPro"/>
</dbReference>
<proteinExistence type="inferred from homology"/>
<evidence type="ECO:0000313" key="13">
    <source>
        <dbReference type="Proteomes" id="UP000072763"/>
    </source>
</evidence>
<feature type="transmembrane region" description="Helical" evidence="10">
    <location>
        <begin position="155"/>
        <end position="178"/>
    </location>
</feature>
<accession>A0A147DQ76</accession>
<dbReference type="PATRIC" id="fig|465820.4.peg.2220"/>
<feature type="transmembrane region" description="Helical" evidence="10">
    <location>
        <begin position="198"/>
        <end position="214"/>
    </location>
</feature>
<comment type="caution">
    <text evidence="12">The sequence shown here is derived from an EMBL/GenBank/DDBJ whole genome shotgun (WGS) entry which is preliminary data.</text>
</comment>
<feature type="transmembrane region" description="Helical" evidence="10">
    <location>
        <begin position="35"/>
        <end position="56"/>
    </location>
</feature>
<keyword evidence="9 10" id="KW-0472">Membrane</keyword>
<dbReference type="RefSeq" id="WP_058750018.1">
    <property type="nucleotide sequence ID" value="NZ_LDRC01000053.1"/>
</dbReference>